<comment type="caution">
    <text evidence="1">The sequence shown here is derived from an EMBL/GenBank/DDBJ whole genome shotgun (WGS) entry which is preliminary data.</text>
</comment>
<evidence type="ECO:0000313" key="1">
    <source>
        <dbReference type="EMBL" id="MDR9847054.1"/>
    </source>
</evidence>
<gene>
    <name evidence="1" type="ORF">RI048_02390</name>
</gene>
<dbReference type="Proteomes" id="UP001246576">
    <property type="component" value="Unassembled WGS sequence"/>
</dbReference>
<proteinExistence type="predicted"/>
<dbReference type="EMBL" id="JAVLSJ010000001">
    <property type="protein sequence ID" value="MDR9847054.1"/>
    <property type="molecule type" value="Genomic_DNA"/>
</dbReference>
<accession>A0ABU2EFY1</accession>
<reference evidence="1" key="1">
    <citation type="submission" date="2023-09" db="EMBL/GenBank/DDBJ databases">
        <title>Description of first Herbaspirillum huttiense subsp. nephrolepsisexaltata and Herbaspirillum huttiense subsp. lycopersicon.</title>
        <authorList>
            <person name="Poudel M."/>
            <person name="Sharma A."/>
            <person name="Goss E."/>
            <person name="Tapia J.H."/>
            <person name="Harmon C.M."/>
            <person name="Jones J.B."/>
        </authorList>
    </citation>
    <scope>NUCLEOTIDE SEQUENCE</scope>
    <source>
        <strain evidence="1">SE1</strain>
    </source>
</reference>
<dbReference type="RefSeq" id="WP_310839476.1">
    <property type="nucleotide sequence ID" value="NZ_JAVLSJ010000001.1"/>
</dbReference>
<organism evidence="1 2">
    <name type="scientific">Herbaspirillum huttiense subsp. lycopersici</name>
    <dbReference type="NCBI Taxonomy" id="3074428"/>
    <lineage>
        <taxon>Bacteria</taxon>
        <taxon>Pseudomonadati</taxon>
        <taxon>Pseudomonadota</taxon>
        <taxon>Betaproteobacteria</taxon>
        <taxon>Burkholderiales</taxon>
        <taxon>Oxalobacteraceae</taxon>
        <taxon>Herbaspirillum</taxon>
    </lineage>
</organism>
<protein>
    <submittedName>
        <fullName evidence="1">Uncharacterized protein</fullName>
    </submittedName>
</protein>
<keyword evidence="2" id="KW-1185">Reference proteome</keyword>
<name>A0ABU2EFY1_9BURK</name>
<sequence>MTRPTAKELNKACIRAASECPQYDPPEKDQKELVRGSLVNVAKLHKAGRDAVRAYWTNDRTIGGSVLWMSGYCKRLDASTLRELQR</sequence>
<evidence type="ECO:0000313" key="2">
    <source>
        <dbReference type="Proteomes" id="UP001246576"/>
    </source>
</evidence>